<dbReference type="AlphaFoldDB" id="S4YV60"/>
<proteinExistence type="predicted"/>
<evidence type="ECO:0000313" key="1">
    <source>
        <dbReference type="EMBL" id="AGP46753.1"/>
    </source>
</evidence>
<name>S4YV60_SERPL</name>
<gene>
    <name evidence="1" type="ORF">M621_02445</name>
</gene>
<dbReference type="EMBL" id="CP006566">
    <property type="protein sequence ID" value="AGP46753.1"/>
    <property type="molecule type" value="Genomic_DNA"/>
</dbReference>
<protein>
    <submittedName>
        <fullName evidence="1">Uncharacterized protein</fullName>
    </submittedName>
</protein>
<evidence type="ECO:0000313" key="2">
    <source>
        <dbReference type="Proteomes" id="UP000014900"/>
    </source>
</evidence>
<sequence length="42" mass="4630">MQFLIINNEVIPKNTAVLFGANINIATFATEHKAIFTAAIRI</sequence>
<dbReference type="Proteomes" id="UP000014900">
    <property type="component" value="Chromosome"/>
</dbReference>
<accession>S4YV60</accession>
<reference evidence="1 2" key="1">
    <citation type="journal article" date="2013" name="Genome Announc.">
        <title>Genome Sequence of Serratia plymuthica Strain S13, an Endophyte with Germination- and Plant-Growth-Promoting Activity from the Flower of Styrian Oil Pumpkin.</title>
        <authorList>
            <person name="Muller H."/>
            <person name="Furnkranz M."/>
            <person name="Grube M."/>
            <person name="Berg G."/>
        </authorList>
    </citation>
    <scope>NUCLEOTIDE SEQUENCE [LARGE SCALE GENOMIC DNA]</scope>
    <source>
        <strain evidence="1">S13</strain>
    </source>
</reference>
<organism evidence="1 2">
    <name type="scientific">Serratia plymuthica S13</name>
    <dbReference type="NCBI Taxonomy" id="1348660"/>
    <lineage>
        <taxon>Bacteria</taxon>
        <taxon>Pseudomonadati</taxon>
        <taxon>Pseudomonadota</taxon>
        <taxon>Gammaproteobacteria</taxon>
        <taxon>Enterobacterales</taxon>
        <taxon>Yersiniaceae</taxon>
        <taxon>Serratia</taxon>
    </lineage>
</organism>
<dbReference type="KEGG" id="sry:M621_02445"/>
<dbReference type="HOGENOM" id="CLU_3257752_0_0_6"/>